<dbReference type="Gene3D" id="3.80.10.10">
    <property type="entry name" value="Ribonuclease Inhibitor"/>
    <property type="match status" value="1"/>
</dbReference>
<evidence type="ECO:0000313" key="2">
    <source>
        <dbReference type="EMBL" id="JAP95627.1"/>
    </source>
</evidence>
<dbReference type="EMBL" id="GDID01000979">
    <property type="protein sequence ID" value="JAP95627.1"/>
    <property type="molecule type" value="Transcribed_RNA"/>
</dbReference>
<keyword evidence="1" id="KW-0175">Coiled coil</keyword>
<name>A0A146KGN9_9EUKA</name>
<gene>
    <name evidence="2" type="ORF">TPC1_11315</name>
</gene>
<reference evidence="2" key="1">
    <citation type="submission" date="2015-07" db="EMBL/GenBank/DDBJ databases">
        <title>Adaptation to a free-living lifestyle via gene acquisitions in the diplomonad Trepomonas sp. PC1.</title>
        <authorList>
            <person name="Xu F."/>
            <person name="Jerlstrom-Hultqvist J."/>
            <person name="Kolisko M."/>
            <person name="Simpson A.G.B."/>
            <person name="Roger A.J."/>
            <person name="Svard S.G."/>
            <person name="Andersson J.O."/>
        </authorList>
    </citation>
    <scope>NUCLEOTIDE SEQUENCE</scope>
    <source>
        <strain evidence="2">PC1</strain>
    </source>
</reference>
<accession>A0A146KGN9</accession>
<protein>
    <recommendedName>
        <fullName evidence="3">Leucine rich repeat-containing protein</fullName>
    </recommendedName>
</protein>
<evidence type="ECO:0008006" key="3">
    <source>
        <dbReference type="Google" id="ProtNLM"/>
    </source>
</evidence>
<dbReference type="SUPFAM" id="SSF52058">
    <property type="entry name" value="L domain-like"/>
    <property type="match status" value="1"/>
</dbReference>
<evidence type="ECO:0000256" key="1">
    <source>
        <dbReference type="SAM" id="Coils"/>
    </source>
</evidence>
<sequence>MLHQQLEKVKVLCLTDCSLPNLDFMSQLLNLESLTLTNNCLSEIEILNEANLIRLQIFQNKVKKFSEMPHLKELYVCRCGLSNLNFLQNFKNLTRLNVEDNYICDIKGVLNCSKINAINLSNNFILTEQFRFLQYLPLERASHWDFKNNPTDSSIHAKLKNIQSYKNYDKQYEKEIQSFAMDELSVAIEKHNNTKRKYENRLGEQQQLKQSFINRLFYEIDQFSKISIDVPIDNEQ</sequence>
<dbReference type="PROSITE" id="PS51450">
    <property type="entry name" value="LRR"/>
    <property type="match status" value="2"/>
</dbReference>
<organism evidence="2">
    <name type="scientific">Trepomonas sp. PC1</name>
    <dbReference type="NCBI Taxonomy" id="1076344"/>
    <lineage>
        <taxon>Eukaryota</taxon>
        <taxon>Metamonada</taxon>
        <taxon>Diplomonadida</taxon>
        <taxon>Hexamitidae</taxon>
        <taxon>Hexamitinae</taxon>
        <taxon>Trepomonas</taxon>
    </lineage>
</organism>
<feature type="coiled-coil region" evidence="1">
    <location>
        <begin position="181"/>
        <end position="208"/>
    </location>
</feature>
<proteinExistence type="predicted"/>
<dbReference type="AlphaFoldDB" id="A0A146KGN9"/>
<dbReference type="InterPro" id="IPR032675">
    <property type="entry name" value="LRR_dom_sf"/>
</dbReference>
<dbReference type="InterPro" id="IPR001611">
    <property type="entry name" value="Leu-rich_rpt"/>
</dbReference>